<dbReference type="EMBL" id="JACASF010000014">
    <property type="protein sequence ID" value="KAF6433689.1"/>
    <property type="molecule type" value="Genomic_DNA"/>
</dbReference>
<evidence type="ECO:0000313" key="9">
    <source>
        <dbReference type="EMBL" id="KAF6433689.1"/>
    </source>
</evidence>
<evidence type="ECO:0000256" key="5">
    <source>
        <dbReference type="ARBA" id="ARBA00023157"/>
    </source>
</evidence>
<evidence type="ECO:0000256" key="1">
    <source>
        <dbReference type="ARBA" id="ARBA00004613"/>
    </source>
</evidence>
<dbReference type="PRINTS" id="PR00179">
    <property type="entry name" value="LIPOCALIN"/>
</dbReference>
<dbReference type="GO" id="GO:0036094">
    <property type="term" value="F:small molecule binding"/>
    <property type="evidence" value="ECO:0007669"/>
    <property type="project" value="InterPro"/>
</dbReference>
<dbReference type="Gene3D" id="2.40.128.20">
    <property type="match status" value="1"/>
</dbReference>
<comment type="caution">
    <text evidence="9">The sequence shown here is derived from an EMBL/GenBank/DDBJ whole genome shotgun (WGS) entry which is preliminary data.</text>
</comment>
<evidence type="ECO:0000259" key="8">
    <source>
        <dbReference type="Pfam" id="PF00061"/>
    </source>
</evidence>
<dbReference type="SUPFAM" id="SSF50814">
    <property type="entry name" value="Lipocalins"/>
    <property type="match status" value="1"/>
</dbReference>
<dbReference type="GO" id="GO:0005615">
    <property type="term" value="C:extracellular space"/>
    <property type="evidence" value="ECO:0007669"/>
    <property type="project" value="TreeGrafter"/>
</dbReference>
<keyword evidence="3" id="KW-0964">Secreted</keyword>
<evidence type="ECO:0000256" key="7">
    <source>
        <dbReference type="SAM" id="SignalP"/>
    </source>
</evidence>
<dbReference type="PRINTS" id="PR01221">
    <property type="entry name" value="MAJORURINARY"/>
</dbReference>
<dbReference type="InterPro" id="IPR002345">
    <property type="entry name" value="Lipocalin"/>
</dbReference>
<accession>A0A7J8EEU9</accession>
<evidence type="ECO:0000256" key="3">
    <source>
        <dbReference type="ARBA" id="ARBA00022525"/>
    </source>
</evidence>
<dbReference type="InterPro" id="IPR022272">
    <property type="entry name" value="Lipocalin_CS"/>
</dbReference>
<dbReference type="PANTHER" id="PTHR11430:SF28">
    <property type="entry name" value="EPIDIDYMAL-SPECIFIC LIPOCALIN-9"/>
    <property type="match status" value="1"/>
</dbReference>
<dbReference type="Pfam" id="PF00061">
    <property type="entry name" value="Lipocalin"/>
    <property type="match status" value="1"/>
</dbReference>
<name>A0A7J8EEU9_MOLMO</name>
<protein>
    <submittedName>
        <fullName evidence="9">Lipocalin 9</fullName>
    </submittedName>
</protein>
<proteinExistence type="inferred from homology"/>
<dbReference type="PANTHER" id="PTHR11430">
    <property type="entry name" value="LIPOCALIN"/>
    <property type="match status" value="1"/>
</dbReference>
<feature type="domain" description="Lipocalin/cytosolic fatty-acid binding" evidence="8">
    <location>
        <begin position="35"/>
        <end position="174"/>
    </location>
</feature>
<keyword evidence="5" id="KW-1015">Disulfide bond</keyword>
<organism evidence="9 10">
    <name type="scientific">Molossus molossus</name>
    <name type="common">Pallas' mastiff bat</name>
    <name type="synonym">Vespertilio molossus</name>
    <dbReference type="NCBI Taxonomy" id="27622"/>
    <lineage>
        <taxon>Eukaryota</taxon>
        <taxon>Metazoa</taxon>
        <taxon>Chordata</taxon>
        <taxon>Craniata</taxon>
        <taxon>Vertebrata</taxon>
        <taxon>Euteleostomi</taxon>
        <taxon>Mammalia</taxon>
        <taxon>Eutheria</taxon>
        <taxon>Laurasiatheria</taxon>
        <taxon>Chiroptera</taxon>
        <taxon>Yangochiroptera</taxon>
        <taxon>Molossidae</taxon>
        <taxon>Molossus</taxon>
    </lineage>
</organism>
<dbReference type="Proteomes" id="UP000550707">
    <property type="component" value="Unassembled WGS sequence"/>
</dbReference>
<dbReference type="InterPro" id="IPR000566">
    <property type="entry name" value="Lipocln_cytosolic_FA-bd_dom"/>
</dbReference>
<keyword evidence="4 7" id="KW-0732">Signal</keyword>
<comment type="similarity">
    <text evidence="2 6">Belongs to the calycin superfamily. Lipocalin family.</text>
</comment>
<dbReference type="InterPro" id="IPR002971">
    <property type="entry name" value="Maj_urinary"/>
</dbReference>
<evidence type="ECO:0000256" key="4">
    <source>
        <dbReference type="ARBA" id="ARBA00022729"/>
    </source>
</evidence>
<evidence type="ECO:0000256" key="2">
    <source>
        <dbReference type="ARBA" id="ARBA00006889"/>
    </source>
</evidence>
<comment type="subcellular location">
    <subcellularLocation>
        <location evidence="1">Secreted</location>
    </subcellularLocation>
</comment>
<dbReference type="InParanoid" id="A0A7J8EEU9"/>
<dbReference type="InterPro" id="IPR012674">
    <property type="entry name" value="Calycin"/>
</dbReference>
<feature type="chain" id="PRO_5029586511" evidence="7">
    <location>
        <begin position="17"/>
        <end position="182"/>
    </location>
</feature>
<reference evidence="9 10" key="1">
    <citation type="journal article" date="2020" name="Nature">
        <title>Six reference-quality genomes reveal evolution of bat adaptations.</title>
        <authorList>
            <person name="Jebb D."/>
            <person name="Huang Z."/>
            <person name="Pippel M."/>
            <person name="Hughes G.M."/>
            <person name="Lavrichenko K."/>
            <person name="Devanna P."/>
            <person name="Winkler S."/>
            <person name="Jermiin L.S."/>
            <person name="Skirmuntt E.C."/>
            <person name="Katzourakis A."/>
            <person name="Burkitt-Gray L."/>
            <person name="Ray D.A."/>
            <person name="Sullivan K.A.M."/>
            <person name="Roscito J.G."/>
            <person name="Kirilenko B.M."/>
            <person name="Davalos L.M."/>
            <person name="Corthals A.P."/>
            <person name="Power M.L."/>
            <person name="Jones G."/>
            <person name="Ransome R.D."/>
            <person name="Dechmann D.K.N."/>
            <person name="Locatelli A.G."/>
            <person name="Puechmaille S.J."/>
            <person name="Fedrigo O."/>
            <person name="Jarvis E.D."/>
            <person name="Hiller M."/>
            <person name="Vernes S.C."/>
            <person name="Myers E.W."/>
            <person name="Teeling E.C."/>
        </authorList>
    </citation>
    <scope>NUCLEOTIDE SEQUENCE [LARGE SCALE GENOMIC DNA]</scope>
    <source>
        <strain evidence="9">MMolMol1</strain>
        <tissue evidence="9">Muscle</tissue>
    </source>
</reference>
<dbReference type="AlphaFoldDB" id="A0A7J8EEU9"/>
<evidence type="ECO:0000256" key="6">
    <source>
        <dbReference type="RuleBase" id="RU003695"/>
    </source>
</evidence>
<dbReference type="PROSITE" id="PS00213">
    <property type="entry name" value="LIPOCALIN"/>
    <property type="match status" value="1"/>
</dbReference>
<evidence type="ECO:0000313" key="10">
    <source>
        <dbReference type="Proteomes" id="UP000550707"/>
    </source>
</evidence>
<gene>
    <name evidence="9" type="ORF">HJG59_007598</name>
</gene>
<keyword evidence="10" id="KW-1185">Reference proteome</keyword>
<feature type="signal peptide" evidence="7">
    <location>
        <begin position="1"/>
        <end position="16"/>
    </location>
</feature>
<sequence length="182" mass="20663">MAPLLLLSLGLSLVSAQTLNLRSVVRRNYNMAKVSGTWLSVSMASNDMNRIGENGDLRVFSKNIKALPDGSLQFSVHFMLLGDCVEVTMVCEKTERNGEYTLDYKGKNKVLISETDYNMYITFHLHHVSNGTETRVLALYGRIQELPQSFLDRFKSICQKYGIGPQNIIYLGDKDTCHRYKK</sequence>